<dbReference type="InterPro" id="IPR029062">
    <property type="entry name" value="Class_I_gatase-like"/>
</dbReference>
<dbReference type="Pfam" id="PF07584">
    <property type="entry name" value="BatA"/>
    <property type="match status" value="1"/>
</dbReference>
<gene>
    <name evidence="4" type="ORF">MSMAW_1945</name>
</gene>
<dbReference type="InterPro" id="IPR055831">
    <property type="entry name" value="DUF7408"/>
</dbReference>
<feature type="domain" description="Aerotolerance regulator N-terminal" evidence="2">
    <location>
        <begin position="5"/>
        <end position="83"/>
    </location>
</feature>
<keyword evidence="1" id="KW-0472">Membrane</keyword>
<feature type="transmembrane region" description="Helical" evidence="1">
    <location>
        <begin position="12"/>
        <end position="28"/>
    </location>
</feature>
<dbReference type="Gene3D" id="3.40.50.880">
    <property type="match status" value="1"/>
</dbReference>
<accession>A0A0E3LFK6</accession>
<reference evidence="4 5" key="1">
    <citation type="submission" date="2014-07" db="EMBL/GenBank/DDBJ databases">
        <title>Methanogenic archaea and the global carbon cycle.</title>
        <authorList>
            <person name="Henriksen J.R."/>
            <person name="Luke J."/>
            <person name="Reinhart S."/>
            <person name="Benedict M.N."/>
            <person name="Youngblut N.D."/>
            <person name="Metcalf M.E."/>
            <person name="Whitaker R.J."/>
            <person name="Metcalf W.W."/>
        </authorList>
    </citation>
    <scope>NUCLEOTIDE SEQUENCE [LARGE SCALE GENOMIC DNA]</scope>
    <source>
        <strain evidence="4 5">WWM610</strain>
    </source>
</reference>
<proteinExistence type="predicted"/>
<dbReference type="EMBL" id="CP009509">
    <property type="protein sequence ID" value="AKB40936.1"/>
    <property type="molecule type" value="Genomic_DNA"/>
</dbReference>
<sequence length="632" mass="70070">MILLMDFEFSQGLAALAGIIPLTIIYLLRPRPKNIILPSLMFVRRISQNLLDSRRTLSKRITDPLFYLQLLALIFLSMAIAGPLIEDVKADAQKVIIIMDSSASMSAPDRINEAKSIAIERLGQENTITAAESIPVLLAKSLSAKDAETVIDGMEAKHTPSDIPRAILTAINEKENEYGKIVVISDFETWEGRAPETYIRIANTKNMELEFRQVGNKTANYAIVDGYLKDSNDGTYEYTCTIRNFNDESVKLDVLMESGSDSGSGTKVSNSVQLAEYGSQQIKFSKIPQGISTVKILNEDAIPCDNIACISIPEVKPKKILVLTDSDQAISRSPLITAISLLPDIDVDVRKDLPEKLADYDTIVVNSRYKPLPSHTVKEIVTSAKNGKDLIVIGNECLYNSSAMHGLYSVLPVDIKSVDKEGSHTIETVGSGKNIFDDISFSEVYLRKLLVTIPKKDAAVLVEAGEAGPLVCMHNINEGTVIYIGFSDTIETDAWNNFATTPTYPVFWVKLLRYMWGIEDISETNVNTGKYQAFDQTIKIKTPSDTISSDFVYFDECGLYGLNQKTIVVNLYDSAESNTFTEKRLNLTGENGAIQKEDLHTVSPDRSRKYLIYLLLLLLIVESAVMLRRGII</sequence>
<evidence type="ECO:0000259" key="3">
    <source>
        <dbReference type="Pfam" id="PF24157"/>
    </source>
</evidence>
<feature type="transmembrane region" description="Helical" evidence="1">
    <location>
        <begin position="65"/>
        <end position="85"/>
    </location>
</feature>
<protein>
    <submittedName>
        <fullName evidence="4">Uncharacterized protein</fullName>
    </submittedName>
</protein>
<name>A0A0E3LFK6_METMZ</name>
<dbReference type="PATRIC" id="fig|1434117.4.peg.2487"/>
<evidence type="ECO:0000313" key="4">
    <source>
        <dbReference type="EMBL" id="AKB40936.1"/>
    </source>
</evidence>
<dbReference type="PANTHER" id="PTHR37464:SF1">
    <property type="entry name" value="BLL2463 PROTEIN"/>
    <property type="match status" value="1"/>
</dbReference>
<dbReference type="SUPFAM" id="SSF52317">
    <property type="entry name" value="Class I glutamine amidotransferase-like"/>
    <property type="match status" value="1"/>
</dbReference>
<dbReference type="Pfam" id="PF24157">
    <property type="entry name" value="DUF7408"/>
    <property type="match status" value="1"/>
</dbReference>
<dbReference type="SUPFAM" id="SSF53300">
    <property type="entry name" value="vWA-like"/>
    <property type="match status" value="1"/>
</dbReference>
<keyword evidence="1" id="KW-0812">Transmembrane</keyword>
<evidence type="ECO:0000256" key="1">
    <source>
        <dbReference type="SAM" id="Phobius"/>
    </source>
</evidence>
<organism evidence="4 5">
    <name type="scientific">Methanosarcina mazei WWM610</name>
    <dbReference type="NCBI Taxonomy" id="1434117"/>
    <lineage>
        <taxon>Archaea</taxon>
        <taxon>Methanobacteriati</taxon>
        <taxon>Methanobacteriota</taxon>
        <taxon>Stenosarchaea group</taxon>
        <taxon>Methanomicrobia</taxon>
        <taxon>Methanosarcinales</taxon>
        <taxon>Methanosarcinaceae</taxon>
        <taxon>Methanosarcina</taxon>
    </lineage>
</organism>
<dbReference type="InterPro" id="IPR024163">
    <property type="entry name" value="Aerotolerance_reg_N"/>
</dbReference>
<dbReference type="InterPro" id="IPR036465">
    <property type="entry name" value="vWFA_dom_sf"/>
</dbReference>
<keyword evidence="1" id="KW-1133">Transmembrane helix</keyword>
<dbReference type="Proteomes" id="UP000033058">
    <property type="component" value="Chromosome"/>
</dbReference>
<dbReference type="PANTHER" id="PTHR37464">
    <property type="entry name" value="BLL2463 PROTEIN"/>
    <property type="match status" value="1"/>
</dbReference>
<evidence type="ECO:0000259" key="2">
    <source>
        <dbReference type="Pfam" id="PF07584"/>
    </source>
</evidence>
<feature type="transmembrane region" description="Helical" evidence="1">
    <location>
        <begin position="610"/>
        <end position="627"/>
    </location>
</feature>
<dbReference type="HOGENOM" id="CLU_032105_0_0_2"/>
<dbReference type="AlphaFoldDB" id="A0A0E3LFK6"/>
<evidence type="ECO:0000313" key="5">
    <source>
        <dbReference type="Proteomes" id="UP000033058"/>
    </source>
</evidence>
<feature type="domain" description="DUF7408" evidence="3">
    <location>
        <begin position="320"/>
        <end position="510"/>
    </location>
</feature>